<evidence type="ECO:0000313" key="2">
    <source>
        <dbReference type="Proteomes" id="UP001060085"/>
    </source>
</evidence>
<keyword evidence="2" id="KW-1185">Reference proteome</keyword>
<protein>
    <submittedName>
        <fullName evidence="1">Uncharacterized protein</fullName>
    </submittedName>
</protein>
<reference evidence="2" key="1">
    <citation type="journal article" date="2023" name="Nat. Plants">
        <title>Single-cell RNA sequencing provides a high-resolution roadmap for understanding the multicellular compartmentation of specialized metabolism.</title>
        <authorList>
            <person name="Sun S."/>
            <person name="Shen X."/>
            <person name="Li Y."/>
            <person name="Li Y."/>
            <person name="Wang S."/>
            <person name="Li R."/>
            <person name="Zhang H."/>
            <person name="Shen G."/>
            <person name="Guo B."/>
            <person name="Wei J."/>
            <person name="Xu J."/>
            <person name="St-Pierre B."/>
            <person name="Chen S."/>
            <person name="Sun C."/>
        </authorList>
    </citation>
    <scope>NUCLEOTIDE SEQUENCE [LARGE SCALE GENOMIC DNA]</scope>
</reference>
<accession>A0ACC0A0L2</accession>
<dbReference type="EMBL" id="CM044707">
    <property type="protein sequence ID" value="KAI5654296.1"/>
    <property type="molecule type" value="Genomic_DNA"/>
</dbReference>
<organism evidence="1 2">
    <name type="scientific">Catharanthus roseus</name>
    <name type="common">Madagascar periwinkle</name>
    <name type="synonym">Vinca rosea</name>
    <dbReference type="NCBI Taxonomy" id="4058"/>
    <lineage>
        <taxon>Eukaryota</taxon>
        <taxon>Viridiplantae</taxon>
        <taxon>Streptophyta</taxon>
        <taxon>Embryophyta</taxon>
        <taxon>Tracheophyta</taxon>
        <taxon>Spermatophyta</taxon>
        <taxon>Magnoliopsida</taxon>
        <taxon>eudicotyledons</taxon>
        <taxon>Gunneridae</taxon>
        <taxon>Pentapetalae</taxon>
        <taxon>asterids</taxon>
        <taxon>lamiids</taxon>
        <taxon>Gentianales</taxon>
        <taxon>Apocynaceae</taxon>
        <taxon>Rauvolfioideae</taxon>
        <taxon>Vinceae</taxon>
        <taxon>Catharanthinae</taxon>
        <taxon>Catharanthus</taxon>
    </lineage>
</organism>
<proteinExistence type="predicted"/>
<sequence length="230" mass="25732">MEKSAREHNVDKLTTMKSSKTFLVWKVANFVGIGLLSVRHWHIRGSIDSTRGCGTTSCDLLTHGKFTLDLDPVDRGCSTVGGLGPRRGYLLVGWVRRGSPARVAQGACPVPRGTQVLYPDAVDLAEGYGVSHKCFSFFCVARAITLCSVEEYNVSNIILSLTISRSSFEYDEKEMVEECERGSKRETFGYERTRRVHPTKEVTKEEDDEEDYEAEDSDEEDEESSSNGRN</sequence>
<comment type="caution">
    <text evidence="1">The sequence shown here is derived from an EMBL/GenBank/DDBJ whole genome shotgun (WGS) entry which is preliminary data.</text>
</comment>
<gene>
    <name evidence="1" type="ORF">M9H77_31483</name>
</gene>
<name>A0ACC0A0L2_CATRO</name>
<dbReference type="Proteomes" id="UP001060085">
    <property type="component" value="Linkage Group LG07"/>
</dbReference>
<evidence type="ECO:0000313" key="1">
    <source>
        <dbReference type="EMBL" id="KAI5654296.1"/>
    </source>
</evidence>